<accession>A0ABU2JFS6</accession>
<feature type="domain" description="Cupin type-2" evidence="1">
    <location>
        <begin position="36"/>
        <end position="101"/>
    </location>
</feature>
<dbReference type="InterPro" id="IPR011051">
    <property type="entry name" value="RmlC_Cupin_sf"/>
</dbReference>
<dbReference type="InterPro" id="IPR014710">
    <property type="entry name" value="RmlC-like_jellyroll"/>
</dbReference>
<dbReference type="Proteomes" id="UP001183176">
    <property type="component" value="Unassembled WGS sequence"/>
</dbReference>
<organism evidence="2 3">
    <name type="scientific">Jatrophihabitans lederbergiae</name>
    <dbReference type="NCBI Taxonomy" id="3075547"/>
    <lineage>
        <taxon>Bacteria</taxon>
        <taxon>Bacillati</taxon>
        <taxon>Actinomycetota</taxon>
        <taxon>Actinomycetes</taxon>
        <taxon>Jatrophihabitantales</taxon>
        <taxon>Jatrophihabitantaceae</taxon>
        <taxon>Jatrophihabitans</taxon>
    </lineage>
</organism>
<dbReference type="InterPro" id="IPR013096">
    <property type="entry name" value="Cupin_2"/>
</dbReference>
<comment type="caution">
    <text evidence="2">The sequence shown here is derived from an EMBL/GenBank/DDBJ whole genome shotgun (WGS) entry which is preliminary data.</text>
</comment>
<sequence length="123" mass="12769">MKLVSATEERTVATPAAVMVGLAAPSQGSNEVSTWRVNLPTGKSSPSHTIDRDQVWMPVKGSFTFTAEDQTSTVTVGEALVVPGGVVREFTTGDGDAEALVAMLPDGNAITGTGDKLPVPWAQ</sequence>
<reference evidence="3" key="1">
    <citation type="submission" date="2023-07" db="EMBL/GenBank/DDBJ databases">
        <title>30 novel species of actinomycetes from the DSMZ collection.</title>
        <authorList>
            <person name="Nouioui I."/>
        </authorList>
    </citation>
    <scope>NUCLEOTIDE SEQUENCE [LARGE SCALE GENOMIC DNA]</scope>
    <source>
        <strain evidence="3">DSM 44399</strain>
    </source>
</reference>
<dbReference type="EMBL" id="JAVREH010000054">
    <property type="protein sequence ID" value="MDT0263825.1"/>
    <property type="molecule type" value="Genomic_DNA"/>
</dbReference>
<evidence type="ECO:0000259" key="1">
    <source>
        <dbReference type="Pfam" id="PF07883"/>
    </source>
</evidence>
<protein>
    <submittedName>
        <fullName evidence="2">Cupin domain-containing protein</fullName>
    </submittedName>
</protein>
<keyword evidence="3" id="KW-1185">Reference proteome</keyword>
<evidence type="ECO:0000313" key="3">
    <source>
        <dbReference type="Proteomes" id="UP001183176"/>
    </source>
</evidence>
<name>A0ABU2JFS6_9ACTN</name>
<proteinExistence type="predicted"/>
<dbReference type="SUPFAM" id="SSF51182">
    <property type="entry name" value="RmlC-like cupins"/>
    <property type="match status" value="1"/>
</dbReference>
<evidence type="ECO:0000313" key="2">
    <source>
        <dbReference type="EMBL" id="MDT0263825.1"/>
    </source>
</evidence>
<dbReference type="Pfam" id="PF07883">
    <property type="entry name" value="Cupin_2"/>
    <property type="match status" value="1"/>
</dbReference>
<gene>
    <name evidence="2" type="ORF">RM423_20840</name>
</gene>
<dbReference type="Gene3D" id="2.60.120.10">
    <property type="entry name" value="Jelly Rolls"/>
    <property type="match status" value="1"/>
</dbReference>